<reference evidence="1 2" key="1">
    <citation type="submission" date="2017-09" db="EMBL/GenBank/DDBJ databases">
        <authorList>
            <person name="Ehlers B."/>
            <person name="Leendertz F.H."/>
        </authorList>
    </citation>
    <scope>NUCLEOTIDE SEQUENCE [LARGE SCALE GENOMIC DNA]</scope>
    <source>
        <strain evidence="1 2">USBA 140</strain>
    </source>
</reference>
<organism evidence="1 2">
    <name type="scientific">Caenispirillum bisanense</name>
    <dbReference type="NCBI Taxonomy" id="414052"/>
    <lineage>
        <taxon>Bacteria</taxon>
        <taxon>Pseudomonadati</taxon>
        <taxon>Pseudomonadota</taxon>
        <taxon>Alphaproteobacteria</taxon>
        <taxon>Rhodospirillales</taxon>
        <taxon>Novispirillaceae</taxon>
        <taxon>Caenispirillum</taxon>
    </lineage>
</organism>
<gene>
    <name evidence="1" type="ORF">SAMN05421508_102564</name>
</gene>
<keyword evidence="2" id="KW-1185">Reference proteome</keyword>
<evidence type="ECO:0000313" key="2">
    <source>
        <dbReference type="Proteomes" id="UP000219621"/>
    </source>
</evidence>
<dbReference type="SUPFAM" id="SSF141452">
    <property type="entry name" value="Hcp1-like"/>
    <property type="match status" value="1"/>
</dbReference>
<sequence>MAIILLKIPTGDSTWVEGESTLVGYEKLLVVEQVSYDIEVEAELHVEGRRTVHAPHLEHVMIERKLDRGSAEITRSLLSTRVSKYPWSLLFFKAAGAENAMVKHFMTMKLHRALIGMQSITVEDGDIQETLEVSAAAIEWEYTAFDSGQGARGKTSFTFDVQAGRVI</sequence>
<proteinExistence type="predicted"/>
<dbReference type="Gene3D" id="2.30.110.20">
    <property type="entry name" value="Hcp1-like"/>
    <property type="match status" value="1"/>
</dbReference>
<dbReference type="InterPro" id="IPR008514">
    <property type="entry name" value="T6SS_Hcp"/>
</dbReference>
<dbReference type="RefSeq" id="WP_097278298.1">
    <property type="nucleotide sequence ID" value="NZ_OCNJ01000002.1"/>
</dbReference>
<dbReference type="InterPro" id="IPR036624">
    <property type="entry name" value="Hcp1-lik_sf"/>
</dbReference>
<dbReference type="EMBL" id="OCNJ01000002">
    <property type="protein sequence ID" value="SOD92695.1"/>
    <property type="molecule type" value="Genomic_DNA"/>
</dbReference>
<dbReference type="Proteomes" id="UP000219621">
    <property type="component" value="Unassembled WGS sequence"/>
</dbReference>
<dbReference type="OrthoDB" id="7307365at2"/>
<dbReference type="AlphaFoldDB" id="A0A286GAZ5"/>
<dbReference type="Pfam" id="PF05638">
    <property type="entry name" value="T6SS_HCP"/>
    <property type="match status" value="1"/>
</dbReference>
<accession>A0A286GAZ5</accession>
<evidence type="ECO:0000313" key="1">
    <source>
        <dbReference type="EMBL" id="SOD92695.1"/>
    </source>
</evidence>
<name>A0A286GAZ5_9PROT</name>
<protein>
    <submittedName>
        <fullName evidence="1">Type VI protein secretion system component Hcp (Secreted cytotoxin)</fullName>
    </submittedName>
</protein>